<evidence type="ECO:0000256" key="1">
    <source>
        <dbReference type="SAM" id="Phobius"/>
    </source>
</evidence>
<keyword evidence="3" id="KW-1185">Reference proteome</keyword>
<feature type="transmembrane region" description="Helical" evidence="1">
    <location>
        <begin position="62"/>
        <end position="84"/>
    </location>
</feature>
<keyword evidence="1" id="KW-1133">Transmembrane helix</keyword>
<dbReference type="KEGG" id="nmus:H7A79_1985"/>
<sequence>MSKNSEFEVALVLIAAAIILCGIYFFSNMMGLDVETGSKLLLNLFLWVTVFGVAFDLNRSWFLLPIAAVALWVCFFPALNYWSANSFPSFSSIHHGKVMWYATWWFKLPVTLGLGTLGTLVAMMMRES</sequence>
<accession>A0A7H1MAK4</accession>
<feature type="transmembrane region" description="Helical" evidence="1">
    <location>
        <begin position="104"/>
        <end position="125"/>
    </location>
</feature>
<dbReference type="EMBL" id="CP060414">
    <property type="protein sequence ID" value="QNT58669.1"/>
    <property type="molecule type" value="Genomic_DNA"/>
</dbReference>
<proteinExistence type="predicted"/>
<evidence type="ECO:0000313" key="2">
    <source>
        <dbReference type="EMBL" id="QNT58669.1"/>
    </source>
</evidence>
<evidence type="ECO:0000313" key="3">
    <source>
        <dbReference type="Proteomes" id="UP000516412"/>
    </source>
</evidence>
<feature type="transmembrane region" description="Helical" evidence="1">
    <location>
        <begin position="38"/>
        <end position="55"/>
    </location>
</feature>
<dbReference type="Proteomes" id="UP000516412">
    <property type="component" value="Chromosome"/>
</dbReference>
<protein>
    <submittedName>
        <fullName evidence="2">Membrane protein</fullName>
    </submittedName>
</protein>
<name>A0A7H1MAK4_9NEIS</name>
<keyword evidence="1" id="KW-0472">Membrane</keyword>
<dbReference type="RefSeq" id="WP_187000237.1">
    <property type="nucleotide sequence ID" value="NZ_CP060414.2"/>
</dbReference>
<dbReference type="AlphaFoldDB" id="A0A7H1MAK4"/>
<reference evidence="2" key="1">
    <citation type="submission" date="2024-06" db="EMBL/GenBank/DDBJ databases">
        <title>Complete Genome Sequence of mouse commensal type strain Neisseria musculi.</title>
        <authorList>
            <person name="Thapa E."/>
            <person name="Aluvathingal J."/>
            <person name="Nadendla S."/>
            <person name="Mehta A."/>
            <person name="Tettelin H."/>
            <person name="Weyand N.J."/>
        </authorList>
    </citation>
    <scope>NUCLEOTIDE SEQUENCE</scope>
    <source>
        <strain evidence="2">NW831</strain>
    </source>
</reference>
<keyword evidence="1" id="KW-0812">Transmembrane</keyword>
<feature type="transmembrane region" description="Helical" evidence="1">
    <location>
        <begin position="7"/>
        <end position="26"/>
    </location>
</feature>
<organism evidence="2 3">
    <name type="scientific">Neisseria musculi</name>
    <dbReference type="NCBI Taxonomy" id="1815583"/>
    <lineage>
        <taxon>Bacteria</taxon>
        <taxon>Pseudomonadati</taxon>
        <taxon>Pseudomonadota</taxon>
        <taxon>Betaproteobacteria</taxon>
        <taxon>Neisseriales</taxon>
        <taxon>Neisseriaceae</taxon>
        <taxon>Neisseria</taxon>
    </lineage>
</organism>
<gene>
    <name evidence="2" type="ORF">H7A79_1985</name>
</gene>